<protein>
    <submittedName>
        <fullName evidence="1">Uncharacterized protein</fullName>
    </submittedName>
</protein>
<dbReference type="EMBL" id="CP002808">
    <property type="protein sequence ID" value="AEG73140.1"/>
    <property type="molecule type" value="Genomic_DNA"/>
</dbReference>
<sequence>MNKLAFTGAGMAGAGGVGLGGYAAYTMVQPSNVKEALIKNNFKLTSDLKEQERSKAWTKVERTYKVEATNDTKIGNKEISTTTSQDIENWCKTALEVGVKDKSYESTYSKASRWCVIYTTISEKLTSENKKLSTSESSLKTKYEGMPEDLKKSITGETDQTGQKIKEWCENNAKRSFSGTQDTHYQNLIQYCLT</sequence>
<dbReference type="BioCyc" id="MHAE859194:G1GR7-877-MONOMER"/>
<gene>
    <name evidence="1" type="ordered locus">MHF_0878</name>
</gene>
<organism evidence="1 2">
    <name type="scientific">Mycoplasma haemofelis (strain Ohio2)</name>
    <dbReference type="NCBI Taxonomy" id="859194"/>
    <lineage>
        <taxon>Bacteria</taxon>
        <taxon>Bacillati</taxon>
        <taxon>Mycoplasmatota</taxon>
        <taxon>Mollicutes</taxon>
        <taxon>Mycoplasmataceae</taxon>
        <taxon>Mycoplasma</taxon>
    </lineage>
</organism>
<reference evidence="1 2" key="1">
    <citation type="journal article" date="2011" name="J. Bacteriol.">
        <title>Complete genome sequences of two hemotropic Mycoplasmas, Mycoplasma haemofelis strain Ohio2 and Mycoplasma suis strain Illinois.</title>
        <authorList>
            <person name="Messick J.B."/>
            <person name="Santos A.P."/>
            <person name="Guimaraes A.M."/>
        </authorList>
    </citation>
    <scope>NUCLEOTIDE SEQUENCE [LARGE SCALE GENOMIC DNA]</scope>
    <source>
        <strain evidence="1 2">Ohio2</strain>
    </source>
</reference>
<evidence type="ECO:0000313" key="2">
    <source>
        <dbReference type="Proteomes" id="UP000007952"/>
    </source>
</evidence>
<dbReference type="STRING" id="859194.MHF_0878"/>
<accession>F6FIU2</accession>
<dbReference type="Proteomes" id="UP000007952">
    <property type="component" value="Chromosome"/>
</dbReference>
<name>F6FIU2_MYCHI</name>
<reference key="2">
    <citation type="submission" date="2011-05" db="EMBL/GenBank/DDBJ databases">
        <title>The Genome of Mycoplasma haemofelis Strain Ohio2, a pathogenic hemoplasma of the cat.</title>
        <authorList>
            <person name="Santos A.P."/>
            <person name="Guimaraes A.M.S."/>
            <person name="SanMiguel P.J."/>
            <person name="Martin S.W."/>
            <person name="Messick J.B."/>
        </authorList>
    </citation>
    <scope>NUCLEOTIDE SEQUENCE</scope>
    <source>
        <strain>Ohio2</strain>
    </source>
</reference>
<evidence type="ECO:0000313" key="1">
    <source>
        <dbReference type="EMBL" id="AEG73140.1"/>
    </source>
</evidence>
<dbReference type="HOGENOM" id="CLU_119971_0_0_14"/>
<proteinExistence type="predicted"/>
<dbReference type="AlphaFoldDB" id="F6FIU2"/>
<dbReference type="KEGG" id="mhf:MHF_0878"/>